<reference evidence="1 2" key="1">
    <citation type="submission" date="2019-02" db="EMBL/GenBank/DDBJ databases">
        <title>Deep-cultivation of Planctomycetes and their phenomic and genomic characterization uncovers novel biology.</title>
        <authorList>
            <person name="Wiegand S."/>
            <person name="Jogler M."/>
            <person name="Boedeker C."/>
            <person name="Pinto D."/>
            <person name="Vollmers J."/>
            <person name="Rivas-Marin E."/>
            <person name="Kohn T."/>
            <person name="Peeters S.H."/>
            <person name="Heuer A."/>
            <person name="Rast P."/>
            <person name="Oberbeckmann S."/>
            <person name="Bunk B."/>
            <person name="Jeske O."/>
            <person name="Meyerdierks A."/>
            <person name="Storesund J.E."/>
            <person name="Kallscheuer N."/>
            <person name="Luecker S."/>
            <person name="Lage O.M."/>
            <person name="Pohl T."/>
            <person name="Merkel B.J."/>
            <person name="Hornburger P."/>
            <person name="Mueller R.-W."/>
            <person name="Bruemmer F."/>
            <person name="Labrenz M."/>
            <person name="Spormann A.M."/>
            <person name="Op den Camp H."/>
            <person name="Overmann J."/>
            <person name="Amann R."/>
            <person name="Jetten M.S.M."/>
            <person name="Mascher T."/>
            <person name="Medema M.H."/>
            <person name="Devos D.P."/>
            <person name="Kaster A.-K."/>
            <person name="Ovreas L."/>
            <person name="Rohde M."/>
            <person name="Galperin M.Y."/>
            <person name="Jogler C."/>
        </authorList>
    </citation>
    <scope>NUCLEOTIDE SEQUENCE [LARGE SCALE GENOMIC DNA]</scope>
    <source>
        <strain evidence="1 2">ETA_A8</strain>
    </source>
</reference>
<gene>
    <name evidence="1" type="ORF">ETAA8_63730</name>
</gene>
<dbReference type="OrthoDB" id="285961at2"/>
<sequence>MQRALSTSPHVRPQRSRCARLLGLVFGLLTVLQFITTQPAVAQFRDTFESPQATWQLAAADAGVRLIGQERTFRQSRSGSGSEYLRLSVGTGTYVHLAYQLERVPVIAEFEPSLWIKSDRPNLQVLIRVVLPRTTDRGTGKPLTTLLPGDTYTDVGAWQQLSVKEVLRRLDGPELIRLRREFGPEVDVRGAQVDLLVLNAYSSPGNLQLWIDDVEIKGFVPQDKVGVNVSRPTIDNTPFGGTNEGPANLETPGAEIQGSHLLAKGRPFLPRIIQHQGEPLAWLQSLGFNAVKFNASPSPALLKEAQRLGMWIVAPPPFADETAPPPEAFKPVLAWSLGTRLVDRDVPYTRDLAQEIRSIDPQRQRPLLVGADCELSEYSRLASLLLIDKRTAATSFEQNDLRAWLSDREQLARPGTPFWGTVYSQPAAALQQQLTLLGRNSTLPDDCDLEQLRLTMYLNLSAGMRGLIFPSETPLSIDTIPTSMRTDALRMLNFELRLMEPWISGGQLTEELSAPEAGVYAAVWQTERSRLLLVTQRAAAQQYVATPAPRNQFTLVVAGVPAASQAYQITTAGLRKLRSAMATGGLRVTVDEASTSSAVVITHDPLVIHYLNRTLSEIKQDATRLRHDLAVRRQTQIVDIDQRLNIAGHTLKEAPTWLREAEGNLAQSQRVMSTGDFSAAHAYIVKAEQQQARIRRGHWEQSVAAFHAPAASPCIAQFTTLPLHWELAERLRGATWGANAQAGGDFESLDQMTKAGWKNYNRLPDGVKSEVALSLVNPHGGRSALRLAAAAREPKQLPPPFERPVVWITSSPVPVREKQIARITGWCYVPQVVHGSHDGLMIFDSIGGPDLADRIRLTRGWRQFTYYRAVPESGELVVSFALTGLGEAWVDDVHVNLLDPDPIRETAAR</sequence>
<evidence type="ECO:0000313" key="2">
    <source>
        <dbReference type="Proteomes" id="UP000315017"/>
    </source>
</evidence>
<dbReference type="Gene3D" id="2.60.120.260">
    <property type="entry name" value="Galactose-binding domain-like"/>
    <property type="match status" value="1"/>
</dbReference>
<dbReference type="AlphaFoldDB" id="A0A517YLX5"/>
<keyword evidence="2" id="KW-1185">Reference proteome</keyword>
<dbReference type="KEGG" id="aagg:ETAA8_63730"/>
<dbReference type="Proteomes" id="UP000315017">
    <property type="component" value="Chromosome"/>
</dbReference>
<name>A0A517YLX5_9BACT</name>
<organism evidence="1 2">
    <name type="scientific">Anatilimnocola aggregata</name>
    <dbReference type="NCBI Taxonomy" id="2528021"/>
    <lineage>
        <taxon>Bacteria</taxon>
        <taxon>Pseudomonadati</taxon>
        <taxon>Planctomycetota</taxon>
        <taxon>Planctomycetia</taxon>
        <taxon>Pirellulales</taxon>
        <taxon>Pirellulaceae</taxon>
        <taxon>Anatilimnocola</taxon>
    </lineage>
</organism>
<protein>
    <submittedName>
        <fullName evidence="1">Uncharacterized protein</fullName>
    </submittedName>
</protein>
<dbReference type="RefSeq" id="WP_145097985.1">
    <property type="nucleotide sequence ID" value="NZ_CP036274.1"/>
</dbReference>
<accession>A0A517YLX5</accession>
<dbReference type="EMBL" id="CP036274">
    <property type="protein sequence ID" value="QDU31220.1"/>
    <property type="molecule type" value="Genomic_DNA"/>
</dbReference>
<proteinExistence type="predicted"/>
<evidence type="ECO:0000313" key="1">
    <source>
        <dbReference type="EMBL" id="QDU31220.1"/>
    </source>
</evidence>